<dbReference type="Pfam" id="PF09170">
    <property type="entry name" value="STN1_2"/>
    <property type="match status" value="1"/>
</dbReference>
<dbReference type="InterPro" id="IPR040260">
    <property type="entry name" value="RFA2-like"/>
</dbReference>
<keyword evidence="11" id="KW-1185">Reference proteome</keyword>
<evidence type="ECO:0000256" key="2">
    <source>
        <dbReference type="ARBA" id="ARBA00004574"/>
    </source>
</evidence>
<dbReference type="AlphaFoldDB" id="A0A8D0GZQ7"/>
<proteinExistence type="predicted"/>
<organism evidence="10 11">
    <name type="scientific">Sphenodon punctatus</name>
    <name type="common">Tuatara</name>
    <name type="synonym">Hatteria punctata</name>
    <dbReference type="NCBI Taxonomy" id="8508"/>
    <lineage>
        <taxon>Eukaryota</taxon>
        <taxon>Metazoa</taxon>
        <taxon>Chordata</taxon>
        <taxon>Craniata</taxon>
        <taxon>Vertebrata</taxon>
        <taxon>Euteleostomi</taxon>
        <taxon>Lepidosauria</taxon>
        <taxon>Sphenodontia</taxon>
        <taxon>Sphenodontidae</taxon>
        <taxon>Sphenodon</taxon>
    </lineage>
</organism>
<name>A0A8D0GZQ7_SPHPU</name>
<evidence type="ECO:0000256" key="8">
    <source>
        <dbReference type="ARBA" id="ARBA00030039"/>
    </source>
</evidence>
<dbReference type="PANTHER" id="PTHR13989:SF33">
    <property type="entry name" value="CST COMPLEX SUBUNIT STN1"/>
    <property type="match status" value="1"/>
</dbReference>
<sequence>MVLCVSVSWKAKTAYLHHCHSLTVDDSTGVINCICWKNLLETEKPLPASTAPPGTSSSLNLVEQIRKLQELVRWKSRLEIGDVARVRGHLRIYRGQREIQGSAYYKVDDPVCDVQISRMLELPRLYREVYDQPFQIPQKVQSSDLSNTISKLSEKMKDFLVENKIQTFYQQDLETVESLVSLASRHVPSAGPEQVSNLNMAWALLICRTASPP</sequence>
<dbReference type="GO" id="GO:0005634">
    <property type="term" value="C:nucleus"/>
    <property type="evidence" value="ECO:0007669"/>
    <property type="project" value="UniProtKB-SubCell"/>
</dbReference>
<reference evidence="10" key="2">
    <citation type="submission" date="2025-09" db="UniProtKB">
        <authorList>
            <consortium name="Ensembl"/>
        </authorList>
    </citation>
    <scope>IDENTIFICATION</scope>
</reference>
<dbReference type="SUPFAM" id="SSF46785">
    <property type="entry name" value="Winged helix' DNA-binding domain"/>
    <property type="match status" value="1"/>
</dbReference>
<evidence type="ECO:0000256" key="7">
    <source>
        <dbReference type="ARBA" id="ARBA00023242"/>
    </source>
</evidence>
<keyword evidence="6" id="KW-0238">DNA-binding</keyword>
<feature type="domain" description="Stn1 C-terminal" evidence="9">
    <location>
        <begin position="148"/>
        <end position="195"/>
    </location>
</feature>
<dbReference type="InterPro" id="IPR012340">
    <property type="entry name" value="NA-bd_OB-fold"/>
</dbReference>
<dbReference type="GO" id="GO:0003677">
    <property type="term" value="F:DNA binding"/>
    <property type="evidence" value="ECO:0007669"/>
    <property type="project" value="UniProtKB-KW"/>
</dbReference>
<accession>A0A8D0GZQ7</accession>
<evidence type="ECO:0000259" key="9">
    <source>
        <dbReference type="Pfam" id="PF09170"/>
    </source>
</evidence>
<reference evidence="10" key="1">
    <citation type="submission" date="2025-08" db="UniProtKB">
        <authorList>
            <consortium name="Ensembl"/>
        </authorList>
    </citation>
    <scope>IDENTIFICATION</scope>
</reference>
<dbReference type="Proteomes" id="UP000694392">
    <property type="component" value="Unplaced"/>
</dbReference>
<dbReference type="InterPro" id="IPR015253">
    <property type="entry name" value="CST_STN1_C"/>
</dbReference>
<evidence type="ECO:0000313" key="10">
    <source>
        <dbReference type="Ensembl" id="ENSSPUP00000012378.1"/>
    </source>
</evidence>
<keyword evidence="4" id="KW-0158">Chromosome</keyword>
<keyword evidence="5" id="KW-0779">Telomere</keyword>
<keyword evidence="7" id="KW-0539">Nucleus</keyword>
<protein>
    <recommendedName>
        <fullName evidence="3">CST complex subunit STN1</fullName>
    </recommendedName>
    <alternativeName>
        <fullName evidence="8">Suppressor of cdc thirteen homolog</fullName>
    </alternativeName>
</protein>
<dbReference type="InterPro" id="IPR042082">
    <property type="entry name" value="CST_Stn1_wHTH1_sf"/>
</dbReference>
<dbReference type="Gene3D" id="1.10.10.980">
    <property type="entry name" value="CST, Suppressor of Cdc13 homolog, complex subunit STN1, N-terminal domain"/>
    <property type="match status" value="1"/>
</dbReference>
<dbReference type="Gene3D" id="2.40.50.140">
    <property type="entry name" value="Nucleic acid-binding proteins"/>
    <property type="match status" value="1"/>
</dbReference>
<dbReference type="GeneTree" id="ENSGT00390000000909"/>
<dbReference type="Ensembl" id="ENSSPUT00000013197.1">
    <property type="protein sequence ID" value="ENSSPUP00000012378.1"/>
    <property type="gene ID" value="ENSSPUG00000009458.1"/>
</dbReference>
<comment type="subcellular location">
    <subcellularLocation>
        <location evidence="2">Chromosome</location>
        <location evidence="2">Telomere</location>
    </subcellularLocation>
    <subcellularLocation>
        <location evidence="1">Nucleus</location>
    </subcellularLocation>
</comment>
<dbReference type="InterPro" id="IPR036390">
    <property type="entry name" value="WH_DNA-bd_sf"/>
</dbReference>
<evidence type="ECO:0000313" key="11">
    <source>
        <dbReference type="Proteomes" id="UP000694392"/>
    </source>
</evidence>
<evidence type="ECO:0000256" key="6">
    <source>
        <dbReference type="ARBA" id="ARBA00023125"/>
    </source>
</evidence>
<dbReference type="GO" id="GO:0000781">
    <property type="term" value="C:chromosome, telomeric region"/>
    <property type="evidence" value="ECO:0007669"/>
    <property type="project" value="UniProtKB-SubCell"/>
</dbReference>
<evidence type="ECO:0000256" key="4">
    <source>
        <dbReference type="ARBA" id="ARBA00022454"/>
    </source>
</evidence>
<evidence type="ECO:0000256" key="1">
    <source>
        <dbReference type="ARBA" id="ARBA00004123"/>
    </source>
</evidence>
<evidence type="ECO:0000256" key="3">
    <source>
        <dbReference type="ARBA" id="ARBA00017411"/>
    </source>
</evidence>
<dbReference type="PANTHER" id="PTHR13989">
    <property type="entry name" value="REPLICATION PROTEIN A-RELATED"/>
    <property type="match status" value="1"/>
</dbReference>
<dbReference type="SUPFAM" id="SSF50249">
    <property type="entry name" value="Nucleic acid-binding proteins"/>
    <property type="match status" value="1"/>
</dbReference>
<evidence type="ECO:0000256" key="5">
    <source>
        <dbReference type="ARBA" id="ARBA00022895"/>
    </source>
</evidence>